<organism evidence="10 11">
    <name type="scientific">Alteromonas lipolytica</name>
    <dbReference type="NCBI Taxonomy" id="1856405"/>
    <lineage>
        <taxon>Bacteria</taxon>
        <taxon>Pseudomonadati</taxon>
        <taxon>Pseudomonadota</taxon>
        <taxon>Gammaproteobacteria</taxon>
        <taxon>Alteromonadales</taxon>
        <taxon>Alteromonadaceae</taxon>
        <taxon>Alteromonas/Salinimonas group</taxon>
        <taxon>Alteromonas</taxon>
    </lineage>
</organism>
<dbReference type="SMART" id="SM00382">
    <property type="entry name" value="AAA"/>
    <property type="match status" value="1"/>
</dbReference>
<evidence type="ECO:0000256" key="1">
    <source>
        <dbReference type="ARBA" id="ARBA00022448"/>
    </source>
</evidence>
<dbReference type="AlphaFoldDB" id="A0A1E8FD53"/>
<dbReference type="GO" id="GO:0005524">
    <property type="term" value="F:ATP binding"/>
    <property type="evidence" value="ECO:0007669"/>
    <property type="project" value="UniProtKB-KW"/>
</dbReference>
<proteinExistence type="predicted"/>
<protein>
    <submittedName>
        <fullName evidence="10">Phosphate ABC transporter ATP-binding protein</fullName>
    </submittedName>
</protein>
<keyword evidence="6 10" id="KW-0067">ATP-binding</keyword>
<dbReference type="InterPro" id="IPR003439">
    <property type="entry name" value="ABC_transporter-like_ATP-bd"/>
</dbReference>
<sequence>MLKLFEREQLNLAKLPAEQTAIEVRDLNLWFGDKHVLHNITMRIPRHRITALIGQSGCGKSTLISCFNRMNDLIDNSLTEGEIIIDGRNINHKKENLSTLRSNVGMVFQRPNPFPMSIYDNVCYGLRLQGIKQRRLLDDAVEQALIKAVLWDEVKDRLFETATTLSGGQQQRLVIARALALKPSILLLDEPTSALDPLTTLTIEELMADLKKHCTIVIVTHNMQQAARVSDYTAFLHQGELVEYSDSDTLFTLPHKKQTEDYITGRYG</sequence>
<evidence type="ECO:0000256" key="7">
    <source>
        <dbReference type="ARBA" id="ARBA00022967"/>
    </source>
</evidence>
<keyword evidence="1" id="KW-0813">Transport</keyword>
<evidence type="ECO:0000259" key="9">
    <source>
        <dbReference type="PROSITE" id="PS50893"/>
    </source>
</evidence>
<keyword evidence="3" id="KW-0997">Cell inner membrane</keyword>
<keyword evidence="2" id="KW-1003">Cell membrane</keyword>
<feature type="domain" description="ABC transporter" evidence="9">
    <location>
        <begin position="22"/>
        <end position="263"/>
    </location>
</feature>
<name>A0A1E8FD53_9ALTE</name>
<dbReference type="Gene3D" id="3.40.50.300">
    <property type="entry name" value="P-loop containing nucleotide triphosphate hydrolases"/>
    <property type="match status" value="1"/>
</dbReference>
<keyword evidence="11" id="KW-1185">Reference proteome</keyword>
<evidence type="ECO:0000256" key="2">
    <source>
        <dbReference type="ARBA" id="ARBA00022475"/>
    </source>
</evidence>
<accession>A0A1E8FD53</accession>
<keyword evidence="5" id="KW-0547">Nucleotide-binding</keyword>
<dbReference type="InterPro" id="IPR005670">
    <property type="entry name" value="PstB-like"/>
</dbReference>
<dbReference type="Proteomes" id="UP000176037">
    <property type="component" value="Unassembled WGS sequence"/>
</dbReference>
<evidence type="ECO:0000256" key="3">
    <source>
        <dbReference type="ARBA" id="ARBA00022519"/>
    </source>
</evidence>
<dbReference type="SUPFAM" id="SSF52540">
    <property type="entry name" value="P-loop containing nucleoside triphosphate hydrolases"/>
    <property type="match status" value="1"/>
</dbReference>
<keyword evidence="7" id="KW-1278">Translocase</keyword>
<dbReference type="GO" id="GO:0005315">
    <property type="term" value="F:phosphate transmembrane transporter activity"/>
    <property type="evidence" value="ECO:0007669"/>
    <property type="project" value="InterPro"/>
</dbReference>
<dbReference type="STRING" id="1856405.BFC17_19925"/>
<evidence type="ECO:0000256" key="6">
    <source>
        <dbReference type="ARBA" id="ARBA00022840"/>
    </source>
</evidence>
<dbReference type="InterPro" id="IPR003593">
    <property type="entry name" value="AAA+_ATPase"/>
</dbReference>
<dbReference type="PROSITE" id="PS50893">
    <property type="entry name" value="ABC_TRANSPORTER_2"/>
    <property type="match status" value="1"/>
</dbReference>
<dbReference type="GO" id="GO:0016887">
    <property type="term" value="F:ATP hydrolysis activity"/>
    <property type="evidence" value="ECO:0007669"/>
    <property type="project" value="InterPro"/>
</dbReference>
<dbReference type="GO" id="GO:0016020">
    <property type="term" value="C:membrane"/>
    <property type="evidence" value="ECO:0007669"/>
    <property type="project" value="InterPro"/>
</dbReference>
<dbReference type="CDD" id="cd03260">
    <property type="entry name" value="ABC_PstB_phosphate_transporter"/>
    <property type="match status" value="1"/>
</dbReference>
<keyword evidence="4" id="KW-0592">Phosphate transport</keyword>
<dbReference type="NCBIfam" id="TIGR00972">
    <property type="entry name" value="3a0107s01c2"/>
    <property type="match status" value="1"/>
</dbReference>
<dbReference type="InterPro" id="IPR027417">
    <property type="entry name" value="P-loop_NTPase"/>
</dbReference>
<gene>
    <name evidence="10" type="ORF">BFC17_19925</name>
</gene>
<dbReference type="PANTHER" id="PTHR43423">
    <property type="entry name" value="ABC TRANSPORTER I FAMILY MEMBER 17"/>
    <property type="match status" value="1"/>
</dbReference>
<dbReference type="OrthoDB" id="9802264at2"/>
<evidence type="ECO:0000256" key="4">
    <source>
        <dbReference type="ARBA" id="ARBA00022592"/>
    </source>
</evidence>
<evidence type="ECO:0000313" key="11">
    <source>
        <dbReference type="Proteomes" id="UP000176037"/>
    </source>
</evidence>
<dbReference type="Pfam" id="PF00005">
    <property type="entry name" value="ABC_tran"/>
    <property type="match status" value="1"/>
</dbReference>
<evidence type="ECO:0000256" key="5">
    <source>
        <dbReference type="ARBA" id="ARBA00022741"/>
    </source>
</evidence>
<comment type="caution">
    <text evidence="10">The sequence shown here is derived from an EMBL/GenBank/DDBJ whole genome shotgun (WGS) entry which is preliminary data.</text>
</comment>
<dbReference type="PANTHER" id="PTHR43423:SF12">
    <property type="entry name" value="IRON EXPORT ATP-BINDING PROTEIN FETA-RELATED"/>
    <property type="match status" value="1"/>
</dbReference>
<evidence type="ECO:0000313" key="10">
    <source>
        <dbReference type="EMBL" id="OFI33839.1"/>
    </source>
</evidence>
<dbReference type="InterPro" id="IPR017871">
    <property type="entry name" value="ABC_transporter-like_CS"/>
</dbReference>
<evidence type="ECO:0000256" key="8">
    <source>
        <dbReference type="ARBA" id="ARBA00023136"/>
    </source>
</evidence>
<dbReference type="GO" id="GO:0035435">
    <property type="term" value="P:phosphate ion transmembrane transport"/>
    <property type="evidence" value="ECO:0007669"/>
    <property type="project" value="InterPro"/>
</dbReference>
<reference evidence="10 11" key="1">
    <citation type="submission" date="2016-09" db="EMBL/GenBank/DDBJ databases">
        <title>Alteromonas lipolytica, a new species isolated from sea water.</title>
        <authorList>
            <person name="Wu Y.-H."/>
            <person name="Cheng H."/>
            <person name="Xu X.-W."/>
        </authorList>
    </citation>
    <scope>NUCLEOTIDE SEQUENCE [LARGE SCALE GENOMIC DNA]</scope>
    <source>
        <strain evidence="10 11">JW12</strain>
    </source>
</reference>
<dbReference type="EMBL" id="MJIC01000014">
    <property type="protein sequence ID" value="OFI33839.1"/>
    <property type="molecule type" value="Genomic_DNA"/>
</dbReference>
<dbReference type="RefSeq" id="WP_070176766.1">
    <property type="nucleotide sequence ID" value="NZ_BMJR01000003.1"/>
</dbReference>
<keyword evidence="8" id="KW-0472">Membrane</keyword>
<dbReference type="PROSITE" id="PS00211">
    <property type="entry name" value="ABC_TRANSPORTER_1"/>
    <property type="match status" value="1"/>
</dbReference>